<accession>M0QM56</accession>
<evidence type="ECO:0000256" key="2">
    <source>
        <dbReference type="SAM" id="Phobius"/>
    </source>
</evidence>
<dbReference type="STRING" id="1223545.GS4_16_00060"/>
<feature type="transmembrane region" description="Helical" evidence="2">
    <location>
        <begin position="108"/>
        <end position="128"/>
    </location>
</feature>
<dbReference type="EMBL" id="BANX01000016">
    <property type="protein sequence ID" value="GAC68477.1"/>
    <property type="molecule type" value="Genomic_DNA"/>
</dbReference>
<feature type="transmembrane region" description="Helical" evidence="2">
    <location>
        <begin position="277"/>
        <end position="300"/>
    </location>
</feature>
<dbReference type="eggNOG" id="COG2244">
    <property type="taxonomic scope" value="Bacteria"/>
</dbReference>
<reference evidence="3 4" key="1">
    <citation type="submission" date="2013-01" db="EMBL/GenBank/DDBJ databases">
        <title>Whole genome shotgun sequence of Gordonia soli NBRC 108243.</title>
        <authorList>
            <person name="Isaki-Nakamura S."/>
            <person name="Hosoyama A."/>
            <person name="Tsuchikane K."/>
            <person name="Ando Y."/>
            <person name="Baba S."/>
            <person name="Ohji S."/>
            <person name="Hamada M."/>
            <person name="Tamura T."/>
            <person name="Yamazoe A."/>
            <person name="Yamazaki S."/>
            <person name="Fujita N."/>
        </authorList>
    </citation>
    <scope>NUCLEOTIDE SEQUENCE [LARGE SCALE GENOMIC DNA]</scope>
    <source>
        <strain evidence="3 4">NBRC 108243</strain>
    </source>
</reference>
<evidence type="ECO:0000256" key="1">
    <source>
        <dbReference type="SAM" id="MobiDB-lite"/>
    </source>
</evidence>
<feature type="transmembrane region" description="Helical" evidence="2">
    <location>
        <begin position="237"/>
        <end position="256"/>
    </location>
</feature>
<dbReference type="AlphaFoldDB" id="M0QM56"/>
<name>M0QM56_9ACTN</name>
<protein>
    <recommendedName>
        <fullName evidence="5">Polysaccharide biosynthesis protein</fullName>
    </recommendedName>
</protein>
<feature type="transmembrane region" description="Helical" evidence="2">
    <location>
        <begin position="320"/>
        <end position="340"/>
    </location>
</feature>
<dbReference type="OrthoDB" id="8229713at2"/>
<evidence type="ECO:0000313" key="4">
    <source>
        <dbReference type="Proteomes" id="UP000011666"/>
    </source>
</evidence>
<feature type="transmembrane region" description="Helical" evidence="2">
    <location>
        <begin position="168"/>
        <end position="187"/>
    </location>
</feature>
<sequence>MIRGKGVRLVYGAVDQSIVSFTSFVLLIVGAQFLAPVDLGVLATAMVFYQVMIAVARAVTGEPLLVLRWTDPAREADVRRSMMGASLLGSLPIAGVGAVMLMTASNSLVEAVGVCLAFAPVILAYDALRFDYISRLENRALSGIDGGVALCQCIGMAIALHFGSAPPLALAIALAPQSVPLAIYFTRSRPRRTDLRTWFTAARRYAPSFLYESVWGALLQWFLVFFVVIFAGLAEAAAFRAIVVVFGVTNVVTNYLRSTALSHITRRGELTAHSARLDAVWMAMAITLTVGASMVALLAIPDSWGHRILGDTWSMATEFVVVGALARVSAAFEAIPGVLLRAVRETWSVVCVRTAVGLAALVVCPLTVAIGGVAMGFVSLAVMSWVLTLSLSVLLWRSLAHRHPTPDSTDVGPVDDHPLQQEVSRVSEPSSARNAQHR</sequence>
<keyword evidence="4" id="KW-1185">Reference proteome</keyword>
<feature type="transmembrane region" description="Helical" evidence="2">
    <location>
        <begin position="140"/>
        <end position="162"/>
    </location>
</feature>
<dbReference type="RefSeq" id="WP_007620655.1">
    <property type="nucleotide sequence ID" value="NZ_BANX01000016.1"/>
</dbReference>
<feature type="transmembrane region" description="Helical" evidence="2">
    <location>
        <begin position="347"/>
        <end position="368"/>
    </location>
</feature>
<feature type="transmembrane region" description="Helical" evidence="2">
    <location>
        <begin position="208"/>
        <end position="231"/>
    </location>
</feature>
<gene>
    <name evidence="3" type="ORF">GS4_16_00060</name>
</gene>
<feature type="compositionally biased region" description="Polar residues" evidence="1">
    <location>
        <begin position="421"/>
        <end position="438"/>
    </location>
</feature>
<keyword evidence="2" id="KW-0812">Transmembrane</keyword>
<feature type="transmembrane region" description="Helical" evidence="2">
    <location>
        <begin position="12"/>
        <end position="35"/>
    </location>
</feature>
<evidence type="ECO:0000313" key="3">
    <source>
        <dbReference type="EMBL" id="GAC68477.1"/>
    </source>
</evidence>
<organism evidence="3 4">
    <name type="scientific">Gordonia soli NBRC 108243</name>
    <dbReference type="NCBI Taxonomy" id="1223545"/>
    <lineage>
        <taxon>Bacteria</taxon>
        <taxon>Bacillati</taxon>
        <taxon>Actinomycetota</taxon>
        <taxon>Actinomycetes</taxon>
        <taxon>Mycobacteriales</taxon>
        <taxon>Gordoniaceae</taxon>
        <taxon>Gordonia</taxon>
    </lineage>
</organism>
<dbReference type="Proteomes" id="UP000011666">
    <property type="component" value="Unassembled WGS sequence"/>
</dbReference>
<evidence type="ECO:0008006" key="5">
    <source>
        <dbReference type="Google" id="ProtNLM"/>
    </source>
</evidence>
<feature type="transmembrane region" description="Helical" evidence="2">
    <location>
        <begin position="374"/>
        <end position="396"/>
    </location>
</feature>
<feature type="transmembrane region" description="Helical" evidence="2">
    <location>
        <begin position="81"/>
        <end position="102"/>
    </location>
</feature>
<feature type="region of interest" description="Disordered" evidence="1">
    <location>
        <begin position="405"/>
        <end position="438"/>
    </location>
</feature>
<comment type="caution">
    <text evidence="3">The sequence shown here is derived from an EMBL/GenBank/DDBJ whole genome shotgun (WGS) entry which is preliminary data.</text>
</comment>
<proteinExistence type="predicted"/>
<keyword evidence="2" id="KW-0472">Membrane</keyword>
<feature type="transmembrane region" description="Helical" evidence="2">
    <location>
        <begin position="41"/>
        <end position="60"/>
    </location>
</feature>
<keyword evidence="2" id="KW-1133">Transmembrane helix</keyword>